<proteinExistence type="inferred from homology"/>
<dbReference type="PANTHER" id="PTHR34268">
    <property type="entry name" value="OS01G0321850 PROTEIN"/>
    <property type="match status" value="1"/>
</dbReference>
<evidence type="ECO:0000256" key="2">
    <source>
        <dbReference type="ARBA" id="ARBA00022529"/>
    </source>
</evidence>
<gene>
    <name evidence="7" type="ORF">AT9943_LOCUS8240</name>
</gene>
<dbReference type="AlphaFoldDB" id="A0A7G2EGQ4"/>
<evidence type="ECO:0000256" key="1">
    <source>
        <dbReference type="ARBA" id="ARBA00006722"/>
    </source>
</evidence>
<keyword evidence="5" id="KW-1133">Transmembrane helix</keyword>
<evidence type="ECO:0000256" key="5">
    <source>
        <dbReference type="SAM" id="Phobius"/>
    </source>
</evidence>
<protein>
    <submittedName>
        <fullName evidence="7">(thale cress) hypothetical protein</fullName>
    </submittedName>
</protein>
<feature type="transmembrane region" description="Helical" evidence="5">
    <location>
        <begin position="110"/>
        <end position="130"/>
    </location>
</feature>
<dbReference type="GO" id="GO:0050832">
    <property type="term" value="P:defense response to fungus"/>
    <property type="evidence" value="ECO:0007669"/>
    <property type="project" value="UniProtKB-KW"/>
</dbReference>
<evidence type="ECO:0000256" key="4">
    <source>
        <dbReference type="ARBA" id="ARBA00022821"/>
    </source>
</evidence>
<feature type="domain" description="Knottins-like" evidence="6">
    <location>
        <begin position="136"/>
        <end position="182"/>
    </location>
</feature>
<keyword evidence="5" id="KW-0472">Membrane</keyword>
<evidence type="ECO:0000256" key="3">
    <source>
        <dbReference type="ARBA" id="ARBA00022577"/>
    </source>
</evidence>
<dbReference type="EMBL" id="LR881467">
    <property type="protein sequence ID" value="CAD5320095.1"/>
    <property type="molecule type" value="Genomic_DNA"/>
</dbReference>
<dbReference type="PANTHER" id="PTHR34268:SF8">
    <property type="entry name" value="FAE DOMAIN-CONTAINING PROTEIN"/>
    <property type="match status" value="1"/>
</dbReference>
<accession>A0A7G2EGQ4</accession>
<dbReference type="Pfam" id="PF00304">
    <property type="entry name" value="Gamma-thionin"/>
    <property type="match status" value="1"/>
</dbReference>
<dbReference type="CDD" id="cd00107">
    <property type="entry name" value="Knot1"/>
    <property type="match status" value="1"/>
</dbReference>
<comment type="similarity">
    <text evidence="1">Belongs to the DEFL family.</text>
</comment>
<dbReference type="Proteomes" id="UP000516314">
    <property type="component" value="Chromosome 2"/>
</dbReference>
<dbReference type="InterPro" id="IPR003614">
    <property type="entry name" value="Knottins"/>
</dbReference>
<dbReference type="PROSITE" id="PS00940">
    <property type="entry name" value="GAMMA_THIONIN"/>
    <property type="match status" value="1"/>
</dbReference>
<keyword evidence="4" id="KW-0611">Plant defense</keyword>
<evidence type="ECO:0000259" key="6">
    <source>
        <dbReference type="SMART" id="SM00505"/>
    </source>
</evidence>
<reference evidence="7 8" key="1">
    <citation type="submission" date="2020-09" db="EMBL/GenBank/DDBJ databases">
        <authorList>
            <person name="Ashkenazy H."/>
        </authorList>
    </citation>
    <scope>NUCLEOTIDE SEQUENCE [LARGE SCALE GENOMIC DNA]</scope>
    <source>
        <strain evidence="8">cv. Cdm-0</strain>
    </source>
</reference>
<feature type="transmembrane region" description="Helical" evidence="5">
    <location>
        <begin position="6"/>
        <end position="26"/>
    </location>
</feature>
<keyword evidence="3" id="KW-0295">Fungicide</keyword>
<keyword evidence="2" id="KW-0929">Antimicrobial</keyword>
<keyword evidence="5" id="KW-0812">Transmembrane</keyword>
<dbReference type="Gene3D" id="3.30.30.10">
    <property type="entry name" value="Knottin, scorpion toxin-like"/>
    <property type="match status" value="1"/>
</dbReference>
<dbReference type="InterPro" id="IPR008176">
    <property type="entry name" value="Defensin_plant"/>
</dbReference>
<name>A0A7G2EGQ4_ARATH</name>
<sequence>MDGGLGTMLMKVALFALVQGLVYLILLKSSRVFARSNSLKRAYSFRPMRSVSIRRILAALQDIPAGDDMSPSSNGPLHIISYKSIPISRALFSLNSFDQVVIKMKSSMQLISTLFFLVILVVAPGMKMVVEGQPQLCETKSLNYRGLCLKWRSCKRVCISEGFPDGRCKGFFNNKCVCRKPCALLSTEN</sequence>
<dbReference type="SMART" id="SM00505">
    <property type="entry name" value="Knot1"/>
    <property type="match status" value="1"/>
</dbReference>
<dbReference type="SUPFAM" id="SSF57095">
    <property type="entry name" value="Scorpion toxin-like"/>
    <property type="match status" value="1"/>
</dbReference>
<evidence type="ECO:0000313" key="8">
    <source>
        <dbReference type="Proteomes" id="UP000516314"/>
    </source>
</evidence>
<dbReference type="GO" id="GO:0031640">
    <property type="term" value="P:killing of cells of another organism"/>
    <property type="evidence" value="ECO:0007669"/>
    <property type="project" value="UniProtKB-KW"/>
</dbReference>
<organism evidence="7 8">
    <name type="scientific">Arabidopsis thaliana</name>
    <name type="common">Mouse-ear cress</name>
    <dbReference type="NCBI Taxonomy" id="3702"/>
    <lineage>
        <taxon>Eukaryota</taxon>
        <taxon>Viridiplantae</taxon>
        <taxon>Streptophyta</taxon>
        <taxon>Embryophyta</taxon>
        <taxon>Tracheophyta</taxon>
        <taxon>Spermatophyta</taxon>
        <taxon>Magnoliopsida</taxon>
        <taxon>eudicotyledons</taxon>
        <taxon>Gunneridae</taxon>
        <taxon>Pentapetalae</taxon>
        <taxon>rosids</taxon>
        <taxon>malvids</taxon>
        <taxon>Brassicales</taxon>
        <taxon>Brassicaceae</taxon>
        <taxon>Camelineae</taxon>
        <taxon>Arabidopsis</taxon>
    </lineage>
</organism>
<evidence type="ECO:0000313" key="7">
    <source>
        <dbReference type="EMBL" id="CAD5320095.1"/>
    </source>
</evidence>
<dbReference type="InterPro" id="IPR036574">
    <property type="entry name" value="Scorpion_toxin-like_sf"/>
</dbReference>